<dbReference type="OrthoDB" id="9789941at2"/>
<dbReference type="AlphaFoldDB" id="W9GGS1"/>
<proteinExistence type="predicted"/>
<comment type="caution">
    <text evidence="2">The sequence shown here is derived from an EMBL/GenBank/DDBJ whole genome shotgun (WGS) entry which is preliminary data.</text>
</comment>
<dbReference type="InterPro" id="IPR039564">
    <property type="entry name" value="Peptidase_C39-like"/>
</dbReference>
<evidence type="ECO:0000313" key="3">
    <source>
        <dbReference type="Proteomes" id="UP000019494"/>
    </source>
</evidence>
<dbReference type="PATRIC" id="fig|584657.3.peg.2825"/>
<name>W9GGS1_9MICO</name>
<dbReference type="Proteomes" id="UP000019494">
    <property type="component" value="Unassembled WGS sequence"/>
</dbReference>
<dbReference type="Pfam" id="PF13529">
    <property type="entry name" value="Peptidase_C39_2"/>
    <property type="match status" value="1"/>
</dbReference>
<keyword evidence="3" id="KW-1185">Reference proteome</keyword>
<sequence length="368" mass="39724">MTRPRLWIWEPPEGWVPQQPSHVDGAPVASRVWTSPVTESPFAATELIASWNATTPLCAWLVVEGRVVVGKEWSPWFTLAQWAAGDPEAGARVRRTSLLGQEVAAGRVDTDTFIARSPFRQFQLRVTAYTGCPGEWPDVRLVAALVSAPGPLAEDVAPPATDGTELGVPPLSQRRHAGTFEHWDGGGRSWCSPTATTMLLAYWGRNPGPDETSWVGHDTDPEVVHAVRSVFDDAYGGAGNWAFNVAYAAERGLRGYVTRLRGLGEAEQFLRAGVPLALSVRFTPEDLPGAVYHTEGHLLAVIGLTPDGDVVCNDPGSRGEASADAVRIVFPRDAFERAWWAGSGGITYVIHPDDVALPAPPTPEPNWG</sequence>
<organism evidence="2 3">
    <name type="scientific">Intrasporangium chromatireducens Q5-1</name>
    <dbReference type="NCBI Taxonomy" id="584657"/>
    <lineage>
        <taxon>Bacteria</taxon>
        <taxon>Bacillati</taxon>
        <taxon>Actinomycetota</taxon>
        <taxon>Actinomycetes</taxon>
        <taxon>Micrococcales</taxon>
        <taxon>Intrasporangiaceae</taxon>
        <taxon>Intrasporangium</taxon>
    </lineage>
</organism>
<evidence type="ECO:0000259" key="1">
    <source>
        <dbReference type="Pfam" id="PF13529"/>
    </source>
</evidence>
<reference evidence="3" key="1">
    <citation type="submission" date="2013-08" db="EMBL/GenBank/DDBJ databases">
        <title>Intrasporangium oryzae NRRL B-24470.</title>
        <authorList>
            <person name="Liu H."/>
            <person name="Wang G."/>
        </authorList>
    </citation>
    <scope>NUCLEOTIDE SEQUENCE [LARGE SCALE GENOMIC DNA]</scope>
    <source>
        <strain evidence="3">Q5-1</strain>
    </source>
</reference>
<protein>
    <submittedName>
        <fullName evidence="2">Membrane protein</fullName>
    </submittedName>
</protein>
<dbReference type="EMBL" id="AWQS01000127">
    <property type="protein sequence ID" value="EWT05280.1"/>
    <property type="molecule type" value="Genomic_DNA"/>
</dbReference>
<feature type="domain" description="Peptidase C39-like" evidence="1">
    <location>
        <begin position="166"/>
        <end position="315"/>
    </location>
</feature>
<evidence type="ECO:0000313" key="2">
    <source>
        <dbReference type="EMBL" id="EWT05280.1"/>
    </source>
</evidence>
<dbReference type="Gene3D" id="3.90.70.10">
    <property type="entry name" value="Cysteine proteinases"/>
    <property type="match status" value="1"/>
</dbReference>
<accession>W9GGS1</accession>
<dbReference type="RefSeq" id="WP_051518595.1">
    <property type="nucleotide sequence ID" value="NZ_AWQS01000127.1"/>
</dbReference>
<gene>
    <name evidence="2" type="ORF">N864_05735</name>
</gene>